<proteinExistence type="predicted"/>
<dbReference type="InterPro" id="IPR023885">
    <property type="entry name" value="4Fe4S-binding_SPASM_dom"/>
</dbReference>
<dbReference type="PANTHER" id="PTHR11228:SF7">
    <property type="entry name" value="PQQA PEPTIDE CYCLASE"/>
    <property type="match status" value="1"/>
</dbReference>
<dbReference type="AlphaFoldDB" id="M1ZIX4"/>
<dbReference type="InterPro" id="IPR007197">
    <property type="entry name" value="rSAM"/>
</dbReference>
<evidence type="ECO:0000256" key="1">
    <source>
        <dbReference type="ARBA" id="ARBA00001966"/>
    </source>
</evidence>
<keyword evidence="4" id="KW-0479">Metal-binding</keyword>
<sequence length="342" mass="39610">MTHIKKETKIVKLTNIYSIKDEQDSYIGKRVIDMIRATKQVETPPFPRQIQVETTNICNHNCEFCAYTVMERPKRQMDPDLFKRLVKEAYECGAREIGLFSGAEPLTCKYLTEYIDYCRRLGYEYMYLSTNGSVPDKNKFKQILDAGLNSIKFSVNGGNRAIYKQIHGNDHFERVIDNIKFVSQYRCNVKQQVYLAVSFVGMDSSKETFEELKQILDGYVDEILYYDAANQSGQMPHLPLPPYRECHLPFSKLHISREGYLRACCNDYENLLAMEDLNITPMKEAWNSKLFQELRSKHINNKLDGILCGNCIRASKIKACAINPELIHQKDNKLKQIPIIAE</sequence>
<evidence type="ECO:0000259" key="7">
    <source>
        <dbReference type="PROSITE" id="PS51918"/>
    </source>
</evidence>
<keyword evidence="3" id="KW-0949">S-adenosyl-L-methionine</keyword>
<dbReference type="GO" id="GO:0051536">
    <property type="term" value="F:iron-sulfur cluster binding"/>
    <property type="evidence" value="ECO:0007669"/>
    <property type="project" value="UniProtKB-KW"/>
</dbReference>
<comment type="cofactor">
    <cofactor evidence="1">
        <name>[4Fe-4S] cluster</name>
        <dbReference type="ChEBI" id="CHEBI:49883"/>
    </cofactor>
</comment>
<dbReference type="Gene3D" id="3.20.20.70">
    <property type="entry name" value="Aldolase class I"/>
    <property type="match status" value="1"/>
</dbReference>
<dbReference type="Pfam" id="PF04055">
    <property type="entry name" value="Radical_SAM"/>
    <property type="match status" value="1"/>
</dbReference>
<reference evidence="8" key="1">
    <citation type="journal article" date="2013" name="BMC Microbiol.">
        <title>A structural comparison of lipopolysaccharide biosynthesis loci of Legionella pneumophila serogroup 1 strains.</title>
        <authorList>
            <person name="Petzold M."/>
            <person name="Thuermer A."/>
            <person name="Menzel S."/>
            <person name="Mouton J.W."/>
            <person name="Heuner K."/>
            <person name="Lueck C."/>
        </authorList>
    </citation>
    <scope>NUCLEOTIDE SEQUENCE</scope>
    <source>
        <strain evidence="8">Goerltz 6543</strain>
    </source>
</reference>
<protein>
    <recommendedName>
        <fullName evidence="7">Radical SAM core domain-containing protein</fullName>
    </recommendedName>
</protein>
<evidence type="ECO:0000256" key="3">
    <source>
        <dbReference type="ARBA" id="ARBA00022691"/>
    </source>
</evidence>
<dbReference type="InterPro" id="IPR034391">
    <property type="entry name" value="AdoMet-like_SPASM_containing"/>
</dbReference>
<dbReference type="InterPro" id="IPR006638">
    <property type="entry name" value="Elp3/MiaA/NifB-like_rSAM"/>
</dbReference>
<dbReference type="SFLD" id="SFLDG01387">
    <property type="entry name" value="BtrN-like_SPASM_domain_contain"/>
    <property type="match status" value="1"/>
</dbReference>
<accession>M1ZIX4</accession>
<dbReference type="GO" id="GO:0046872">
    <property type="term" value="F:metal ion binding"/>
    <property type="evidence" value="ECO:0007669"/>
    <property type="project" value="UniProtKB-KW"/>
</dbReference>
<keyword evidence="6" id="KW-0411">Iron-sulfur</keyword>
<keyword evidence="2" id="KW-0004">4Fe-4S</keyword>
<dbReference type="InterPro" id="IPR058240">
    <property type="entry name" value="rSAM_sf"/>
</dbReference>
<organism evidence="8">
    <name type="scientific">Legionella pneumophila serogroup 1</name>
    <dbReference type="NCBI Taxonomy" id="66976"/>
    <lineage>
        <taxon>Bacteria</taxon>
        <taxon>Pseudomonadati</taxon>
        <taxon>Pseudomonadota</taxon>
        <taxon>Gammaproteobacteria</taxon>
        <taxon>Legionellales</taxon>
        <taxon>Legionellaceae</taxon>
        <taxon>Legionella</taxon>
    </lineage>
</organism>
<dbReference type="EMBL" id="HF678227">
    <property type="protein sequence ID" value="CCT61321.1"/>
    <property type="molecule type" value="Genomic_DNA"/>
</dbReference>
<dbReference type="Pfam" id="PF13186">
    <property type="entry name" value="SPASM"/>
    <property type="match status" value="1"/>
</dbReference>
<dbReference type="SMART" id="SM00729">
    <property type="entry name" value="Elp3"/>
    <property type="match status" value="1"/>
</dbReference>
<dbReference type="GO" id="GO:0003824">
    <property type="term" value="F:catalytic activity"/>
    <property type="evidence" value="ECO:0007669"/>
    <property type="project" value="InterPro"/>
</dbReference>
<name>M1ZIX4_LEGPN</name>
<dbReference type="SUPFAM" id="SSF102114">
    <property type="entry name" value="Radical SAM enzymes"/>
    <property type="match status" value="1"/>
</dbReference>
<dbReference type="SFLD" id="SFLDS00029">
    <property type="entry name" value="Radical_SAM"/>
    <property type="match status" value="1"/>
</dbReference>
<evidence type="ECO:0000256" key="5">
    <source>
        <dbReference type="ARBA" id="ARBA00023004"/>
    </source>
</evidence>
<dbReference type="InterPro" id="IPR013785">
    <property type="entry name" value="Aldolase_TIM"/>
</dbReference>
<evidence type="ECO:0000256" key="4">
    <source>
        <dbReference type="ARBA" id="ARBA00022723"/>
    </source>
</evidence>
<dbReference type="CDD" id="cd21109">
    <property type="entry name" value="SPASM"/>
    <property type="match status" value="1"/>
</dbReference>
<evidence type="ECO:0000256" key="2">
    <source>
        <dbReference type="ARBA" id="ARBA00022485"/>
    </source>
</evidence>
<dbReference type="CDD" id="cd01335">
    <property type="entry name" value="Radical_SAM"/>
    <property type="match status" value="1"/>
</dbReference>
<feature type="domain" description="Radical SAM core" evidence="7">
    <location>
        <begin position="44"/>
        <end position="272"/>
    </location>
</feature>
<dbReference type="PANTHER" id="PTHR11228">
    <property type="entry name" value="RADICAL SAM DOMAIN PROTEIN"/>
    <property type="match status" value="1"/>
</dbReference>
<keyword evidence="5" id="KW-0408">Iron</keyword>
<evidence type="ECO:0000256" key="6">
    <source>
        <dbReference type="ARBA" id="ARBA00023014"/>
    </source>
</evidence>
<dbReference type="InterPro" id="IPR050377">
    <property type="entry name" value="Radical_SAM_PqqE_MftC-like"/>
</dbReference>
<dbReference type="PROSITE" id="PS51918">
    <property type="entry name" value="RADICAL_SAM"/>
    <property type="match status" value="1"/>
</dbReference>
<dbReference type="SFLD" id="SFLDG01067">
    <property type="entry name" value="SPASM/twitch_domain_containing"/>
    <property type="match status" value="1"/>
</dbReference>
<evidence type="ECO:0000313" key="8">
    <source>
        <dbReference type="EMBL" id="CCT61321.1"/>
    </source>
</evidence>